<keyword evidence="2" id="KW-1185">Reference proteome</keyword>
<evidence type="ECO:0000313" key="1">
    <source>
        <dbReference type="EMBL" id="KAJ3662395.1"/>
    </source>
</evidence>
<dbReference type="EMBL" id="JALNTZ010000002">
    <property type="protein sequence ID" value="KAJ3662395.1"/>
    <property type="molecule type" value="Genomic_DNA"/>
</dbReference>
<accession>A0AA38IUE3</accession>
<gene>
    <name evidence="1" type="ORF">Zmor_006746</name>
</gene>
<reference evidence="1" key="1">
    <citation type="journal article" date="2023" name="G3 (Bethesda)">
        <title>Whole genome assemblies of Zophobas morio and Tenebrio molitor.</title>
        <authorList>
            <person name="Kaur S."/>
            <person name="Stinson S.A."/>
            <person name="diCenzo G.C."/>
        </authorList>
    </citation>
    <scope>NUCLEOTIDE SEQUENCE</scope>
    <source>
        <strain evidence="1">QUZm001</strain>
    </source>
</reference>
<evidence type="ECO:0000313" key="2">
    <source>
        <dbReference type="Proteomes" id="UP001168821"/>
    </source>
</evidence>
<proteinExistence type="predicted"/>
<organism evidence="1 2">
    <name type="scientific">Zophobas morio</name>
    <dbReference type="NCBI Taxonomy" id="2755281"/>
    <lineage>
        <taxon>Eukaryota</taxon>
        <taxon>Metazoa</taxon>
        <taxon>Ecdysozoa</taxon>
        <taxon>Arthropoda</taxon>
        <taxon>Hexapoda</taxon>
        <taxon>Insecta</taxon>
        <taxon>Pterygota</taxon>
        <taxon>Neoptera</taxon>
        <taxon>Endopterygota</taxon>
        <taxon>Coleoptera</taxon>
        <taxon>Polyphaga</taxon>
        <taxon>Cucujiformia</taxon>
        <taxon>Tenebrionidae</taxon>
        <taxon>Zophobas</taxon>
    </lineage>
</organism>
<dbReference type="Proteomes" id="UP001168821">
    <property type="component" value="Unassembled WGS sequence"/>
</dbReference>
<dbReference type="AlphaFoldDB" id="A0AA38IUE3"/>
<name>A0AA38IUE3_9CUCU</name>
<sequence>MYKIIPAQLHWVFSTLVELDLLTEFSSHGLDYFRGLDLLNNPRSRLFKPMRPSRWFANAASRAFWVVHRDFRLQAFRQRTLRRPADESLPPYIPE</sequence>
<comment type="caution">
    <text evidence="1">The sequence shown here is derived from an EMBL/GenBank/DDBJ whole genome shotgun (WGS) entry which is preliminary data.</text>
</comment>
<protein>
    <submittedName>
        <fullName evidence="1">Uncharacterized protein</fullName>
    </submittedName>
</protein>